<dbReference type="PANTHER" id="PTHR24419">
    <property type="entry name" value="INTERLEUKIN-1 RECEPTOR-ASSOCIATED KINASE"/>
    <property type="match status" value="1"/>
</dbReference>
<dbReference type="InterPro" id="IPR011009">
    <property type="entry name" value="Kinase-like_dom_sf"/>
</dbReference>
<dbReference type="SMART" id="SM00220">
    <property type="entry name" value="S_TKc"/>
    <property type="match status" value="1"/>
</dbReference>
<dbReference type="PANTHER" id="PTHR24419:SF18">
    <property type="entry name" value="SERINE_THREONINE-PROTEIN KINASE HASPIN"/>
    <property type="match status" value="1"/>
</dbReference>
<evidence type="ECO:0000313" key="2">
    <source>
        <dbReference type="EMBL" id="CCV01965.1"/>
    </source>
</evidence>
<dbReference type="EMBL" id="HF920634">
    <property type="protein sequence ID" value="CCV01965.1"/>
    <property type="molecule type" value="Genomic_DNA"/>
</dbReference>
<keyword evidence="2" id="KW-0418">Kinase</keyword>
<dbReference type="SUPFAM" id="SSF56112">
    <property type="entry name" value="Protein kinase-like (PK-like)"/>
    <property type="match status" value="1"/>
</dbReference>
<evidence type="ECO:0000313" key="3">
    <source>
        <dbReference type="Proteomes" id="UP000141616"/>
    </source>
</evidence>
<dbReference type="Gene3D" id="1.10.510.10">
    <property type="entry name" value="Transferase(Phosphotransferase) domain 1"/>
    <property type="match status" value="1"/>
</dbReference>
<dbReference type="GeneID" id="18501671"/>
<organism evidence="2 3">
    <name type="scientific">Invertebrate iridescent virus 22</name>
    <dbReference type="NCBI Taxonomy" id="345198"/>
    <lineage>
        <taxon>Viruses</taxon>
        <taxon>Varidnaviria</taxon>
        <taxon>Bamfordvirae</taxon>
        <taxon>Nucleocytoviricota</taxon>
        <taxon>Megaviricetes</taxon>
        <taxon>Pimascovirales</taxon>
        <taxon>Pimascovirales incertae sedis</taxon>
        <taxon>Iridoviridae</taxon>
        <taxon>Betairidovirinae</taxon>
        <taxon>Chloriridovirus</taxon>
        <taxon>Chloriridovirus simulium1</taxon>
    </lineage>
</organism>
<name>W8W2C5_9VIRU</name>
<proteinExistence type="predicted"/>
<dbReference type="PROSITE" id="PS50011">
    <property type="entry name" value="PROTEIN_KINASE_DOM"/>
    <property type="match status" value="1"/>
</dbReference>
<dbReference type="Proteomes" id="UP000141616">
    <property type="component" value="Segment"/>
</dbReference>
<gene>
    <name evidence="2" type="primary">121L</name>
    <name evidence="2" type="ORF">IIV22A_121L</name>
</gene>
<reference evidence="2 3" key="1">
    <citation type="submission" date="2013-03" db="EMBL/GenBank/DDBJ databases">
        <title>Genomic and evolutionary features of invertebrate iridoviruse.</title>
        <authorList>
            <person name="Piegu B."/>
            <person name="Guizard S."/>
            <person name="Bideshi D."/>
            <person name="Spears T."/>
            <person name="Federici B."/>
            <person name="Bigot Y."/>
        </authorList>
    </citation>
    <scope>NUCLEOTIDE SEQUENCE [LARGE SCALE GENOMIC DNA]</scope>
    <source>
        <strain evidence="2">IIV22Aberystwyth</strain>
    </source>
</reference>
<feature type="domain" description="Protein kinase" evidence="1">
    <location>
        <begin position="81"/>
        <end position="365"/>
    </location>
</feature>
<dbReference type="GO" id="GO:0035556">
    <property type="term" value="P:intracellular signal transduction"/>
    <property type="evidence" value="ECO:0007669"/>
    <property type="project" value="TreeGrafter"/>
</dbReference>
<protein>
    <submittedName>
        <fullName evidence="2">Tyrosine kinase</fullName>
    </submittedName>
</protein>
<dbReference type="GO" id="GO:0005524">
    <property type="term" value="F:ATP binding"/>
    <property type="evidence" value="ECO:0007669"/>
    <property type="project" value="InterPro"/>
</dbReference>
<accession>W8W2C5</accession>
<dbReference type="RefSeq" id="YP_009010882.1">
    <property type="nucleotide sequence ID" value="NC_023615.1"/>
</dbReference>
<evidence type="ECO:0000259" key="1">
    <source>
        <dbReference type="PROSITE" id="PS50011"/>
    </source>
</evidence>
<dbReference type="GO" id="GO:0072354">
    <property type="term" value="F:histone H3T3 kinase activity"/>
    <property type="evidence" value="ECO:0007669"/>
    <property type="project" value="TreeGrafter"/>
</dbReference>
<dbReference type="InterPro" id="IPR000719">
    <property type="entry name" value="Prot_kinase_dom"/>
</dbReference>
<keyword evidence="2" id="KW-0808">Transferase</keyword>
<dbReference type="Pfam" id="PF00069">
    <property type="entry name" value="Pkinase"/>
    <property type="match status" value="1"/>
</dbReference>
<dbReference type="KEGG" id="vg:18501671"/>
<sequence>MKEEEIIANLSHSYFNHLFKDVQPFLDYFNSELVVKSKDLSSEVVERLFFMACLHSSDIFLPHCDQSNCNQFKKLKKQDWLHTIKPFGSKSKQGVVNKCIIFDKIFVVVKKPKTSKFDEITLRDFCVGIHLNKILNEAPFFVRTLGCFVSKSQFHIATEFIDGINLKIFIQNKKNTFVDFLNIFFQILLGLEIAQNKLNFSHYDLHTDNIILVPTTKCLEISLYGYIYTIKHTQKPVIIDFGLSSVCTKGKTLGQKSLETKGIYPHLSPGYDIYVFLLFCLDVAQSSNSSIFKGITDLLLFFKVETNLPLNLLTNNHIKCLKKGVSNCIPFKFVQYILQNYFAYLNVEVEPKKYNDQCLGKQPLFLKLKQIFDINNELELVPVNIHYKKGFIKTLVDNIKTYYWYSKKIELTPTQIERLIEIDIFNLQNLIDDLNLILTKKGEDKPYISIEQKNLFFVSLDYYYLILELELHHQYPFYKLWIQNFKNTFVYRNVFKHLHLILSQERLKRLQHI</sequence>